<proteinExistence type="predicted"/>
<comment type="caution">
    <text evidence="1">The sequence shown here is derived from an EMBL/GenBank/DDBJ whole genome shotgun (WGS) entry which is preliminary data.</text>
</comment>
<evidence type="ECO:0000313" key="2">
    <source>
        <dbReference type="Proteomes" id="UP001500064"/>
    </source>
</evidence>
<protein>
    <submittedName>
        <fullName evidence="1">Uncharacterized protein</fullName>
    </submittedName>
</protein>
<sequence>MGEAGAVVVSAWTGAGWLTHAVMVTAMAAVASSRTGFDLMFMGSSVSG</sequence>
<dbReference type="EMBL" id="BAAAMU010000086">
    <property type="protein sequence ID" value="GAA1670187.1"/>
    <property type="molecule type" value="Genomic_DNA"/>
</dbReference>
<dbReference type="Proteomes" id="UP001500064">
    <property type="component" value="Unassembled WGS sequence"/>
</dbReference>
<gene>
    <name evidence="1" type="ORF">GCM10009733_079470</name>
</gene>
<evidence type="ECO:0000313" key="1">
    <source>
        <dbReference type="EMBL" id="GAA1670187.1"/>
    </source>
</evidence>
<reference evidence="2" key="1">
    <citation type="journal article" date="2019" name="Int. J. Syst. Evol. Microbiol.">
        <title>The Global Catalogue of Microorganisms (GCM) 10K type strain sequencing project: providing services to taxonomists for standard genome sequencing and annotation.</title>
        <authorList>
            <consortium name="The Broad Institute Genomics Platform"/>
            <consortium name="The Broad Institute Genome Sequencing Center for Infectious Disease"/>
            <person name="Wu L."/>
            <person name="Ma J."/>
        </authorList>
    </citation>
    <scope>NUCLEOTIDE SEQUENCE [LARGE SCALE GENOMIC DNA]</scope>
    <source>
        <strain evidence="2">JCM 13929</strain>
    </source>
</reference>
<name>A0ABP4SD44_9ACTN</name>
<accession>A0ABP4SD44</accession>
<organism evidence="1 2">
    <name type="scientific">Nonomuraea maheshkhaliensis</name>
    <dbReference type="NCBI Taxonomy" id="419590"/>
    <lineage>
        <taxon>Bacteria</taxon>
        <taxon>Bacillati</taxon>
        <taxon>Actinomycetota</taxon>
        <taxon>Actinomycetes</taxon>
        <taxon>Streptosporangiales</taxon>
        <taxon>Streptosporangiaceae</taxon>
        <taxon>Nonomuraea</taxon>
    </lineage>
</organism>
<keyword evidence="2" id="KW-1185">Reference proteome</keyword>